<evidence type="ECO:0000256" key="4">
    <source>
        <dbReference type="SAM" id="Phobius"/>
    </source>
</evidence>
<dbReference type="RefSeq" id="WP_142934188.1">
    <property type="nucleotide sequence ID" value="NZ_ML660170.1"/>
</dbReference>
<name>A0A545U4W9_9GAMM</name>
<evidence type="ECO:0000256" key="5">
    <source>
        <dbReference type="SAM" id="SignalP"/>
    </source>
</evidence>
<dbReference type="Pfam" id="PF00990">
    <property type="entry name" value="GGDEF"/>
    <property type="match status" value="1"/>
</dbReference>
<dbReference type="AlphaFoldDB" id="A0A545U4W9"/>
<comment type="caution">
    <text evidence="7">The sequence shown here is derived from an EMBL/GenBank/DDBJ whole genome shotgun (WGS) entry which is preliminary data.</text>
</comment>
<feature type="signal peptide" evidence="5">
    <location>
        <begin position="1"/>
        <end position="22"/>
    </location>
</feature>
<dbReference type="InterPro" id="IPR050469">
    <property type="entry name" value="Diguanylate_Cyclase"/>
</dbReference>
<dbReference type="GO" id="GO:0052621">
    <property type="term" value="F:diguanylate cyclase activity"/>
    <property type="evidence" value="ECO:0007669"/>
    <property type="project" value="UniProtKB-EC"/>
</dbReference>
<feature type="coiled-coil region" evidence="3">
    <location>
        <begin position="353"/>
        <end position="382"/>
    </location>
</feature>
<dbReference type="GO" id="GO:0043709">
    <property type="term" value="P:cell adhesion involved in single-species biofilm formation"/>
    <property type="evidence" value="ECO:0007669"/>
    <property type="project" value="TreeGrafter"/>
</dbReference>
<dbReference type="PANTHER" id="PTHR45138">
    <property type="entry name" value="REGULATORY COMPONENTS OF SENSORY TRANSDUCTION SYSTEM"/>
    <property type="match status" value="1"/>
</dbReference>
<accession>A0A545U4W9</accession>
<dbReference type="SMART" id="SM00267">
    <property type="entry name" value="GGDEF"/>
    <property type="match status" value="1"/>
</dbReference>
<dbReference type="GO" id="GO:0005886">
    <property type="term" value="C:plasma membrane"/>
    <property type="evidence" value="ECO:0007669"/>
    <property type="project" value="TreeGrafter"/>
</dbReference>
<feature type="chain" id="PRO_5021885098" description="diguanylate cyclase" evidence="5">
    <location>
        <begin position="23"/>
        <end position="580"/>
    </location>
</feature>
<evidence type="ECO:0000256" key="3">
    <source>
        <dbReference type="SAM" id="Coils"/>
    </source>
</evidence>
<dbReference type="PANTHER" id="PTHR45138:SF5">
    <property type="entry name" value="BIFUNCTIONAL PERIPLASMIC SUBSTRATE BINDING PROTEIN_CYTOPLASMIC DIGUANYLATE CYCLASE"/>
    <property type="match status" value="1"/>
</dbReference>
<keyword evidence="4" id="KW-0812">Transmembrane</keyword>
<evidence type="ECO:0000313" key="7">
    <source>
        <dbReference type="EMBL" id="TQV84509.1"/>
    </source>
</evidence>
<dbReference type="InterPro" id="IPR043128">
    <property type="entry name" value="Rev_trsase/Diguanyl_cyclase"/>
</dbReference>
<dbReference type="EMBL" id="VIKS01000014">
    <property type="protein sequence ID" value="TQV84509.1"/>
    <property type="molecule type" value="Genomic_DNA"/>
</dbReference>
<dbReference type="GO" id="GO:1902201">
    <property type="term" value="P:negative regulation of bacterial-type flagellum-dependent cell motility"/>
    <property type="evidence" value="ECO:0007669"/>
    <property type="project" value="TreeGrafter"/>
</dbReference>
<evidence type="ECO:0000259" key="6">
    <source>
        <dbReference type="PROSITE" id="PS50887"/>
    </source>
</evidence>
<dbReference type="InterPro" id="IPR011990">
    <property type="entry name" value="TPR-like_helical_dom_sf"/>
</dbReference>
<proteinExistence type="predicted"/>
<dbReference type="SUPFAM" id="SSF55073">
    <property type="entry name" value="Nucleotide cyclase"/>
    <property type="match status" value="1"/>
</dbReference>
<dbReference type="NCBIfam" id="TIGR00254">
    <property type="entry name" value="GGDEF"/>
    <property type="match status" value="1"/>
</dbReference>
<dbReference type="InterPro" id="IPR000160">
    <property type="entry name" value="GGDEF_dom"/>
</dbReference>
<reference evidence="7 8" key="1">
    <citation type="submission" date="2019-07" db="EMBL/GenBank/DDBJ databases">
        <title>Draft genome for Aliikangiella sp. M105.</title>
        <authorList>
            <person name="Wang G."/>
        </authorList>
    </citation>
    <scope>NUCLEOTIDE SEQUENCE [LARGE SCALE GENOMIC DNA]</scope>
    <source>
        <strain evidence="7 8">M105</strain>
    </source>
</reference>
<dbReference type="OrthoDB" id="9803824at2"/>
<dbReference type="PROSITE" id="PS50887">
    <property type="entry name" value="GGDEF"/>
    <property type="match status" value="1"/>
</dbReference>
<organism evidence="7 8">
    <name type="scientific">Aliikangiella coralliicola</name>
    <dbReference type="NCBI Taxonomy" id="2592383"/>
    <lineage>
        <taxon>Bacteria</taxon>
        <taxon>Pseudomonadati</taxon>
        <taxon>Pseudomonadota</taxon>
        <taxon>Gammaproteobacteria</taxon>
        <taxon>Oceanospirillales</taxon>
        <taxon>Pleioneaceae</taxon>
        <taxon>Aliikangiella</taxon>
    </lineage>
</organism>
<comment type="cofactor">
    <cofactor evidence="1">
        <name>Mg(2+)</name>
        <dbReference type="ChEBI" id="CHEBI:18420"/>
    </cofactor>
</comment>
<dbReference type="Gene3D" id="3.30.70.270">
    <property type="match status" value="1"/>
</dbReference>
<dbReference type="CDD" id="cd01949">
    <property type="entry name" value="GGDEF"/>
    <property type="match status" value="1"/>
</dbReference>
<gene>
    <name evidence="7" type="ORF">FLL46_23125</name>
</gene>
<protein>
    <recommendedName>
        <fullName evidence="2">diguanylate cyclase</fullName>
        <ecNumber evidence="2">2.7.7.65</ecNumber>
    </recommendedName>
</protein>
<evidence type="ECO:0000256" key="2">
    <source>
        <dbReference type="ARBA" id="ARBA00012528"/>
    </source>
</evidence>
<keyword evidence="4" id="KW-0472">Membrane</keyword>
<evidence type="ECO:0000256" key="1">
    <source>
        <dbReference type="ARBA" id="ARBA00001946"/>
    </source>
</evidence>
<dbReference type="EC" id="2.7.7.65" evidence="2"/>
<feature type="domain" description="GGDEF" evidence="6">
    <location>
        <begin position="446"/>
        <end position="579"/>
    </location>
</feature>
<evidence type="ECO:0000313" key="8">
    <source>
        <dbReference type="Proteomes" id="UP000315439"/>
    </source>
</evidence>
<dbReference type="Gene3D" id="1.25.40.10">
    <property type="entry name" value="Tetratricopeptide repeat domain"/>
    <property type="match status" value="1"/>
</dbReference>
<dbReference type="FunFam" id="3.30.70.270:FF:000001">
    <property type="entry name" value="Diguanylate cyclase domain protein"/>
    <property type="match status" value="1"/>
</dbReference>
<dbReference type="Proteomes" id="UP000315439">
    <property type="component" value="Unassembled WGS sequence"/>
</dbReference>
<keyword evidence="4" id="KW-1133">Transmembrane helix</keyword>
<sequence length="580" mass="66271">MRIVTKWLCCLSLSLCLLGDLAAAEVADIDLLLKNADLVKSSDKTQFSSLVQDLETKFEKMSIRQKYFFLYLSGYKSAYSGDVPKAIKHYMHVFDNSTDNELRYRVSLSLVNLYAFRREWAEGYKFIDVIEKLKDRIYDNDVKTQGLIAAGVFYNEVENFQQTHDYMSSIIQEGVSGRNLCMASGLKLNAELSLKKSVISEEKFNDAIKLCLQSNEKLIANVIRSYLGMFYLDENLSEKAINVILPYLEEIEKSGYQLLIKDTYSILAEAYWLENKLDLSEKYALLSIENNSDRATKIRPIVNAYRLLYKIYFKKNEFEKTVTYLEELLEAEKIHFSDLNAKQLAIESAKRYSAEKDNQIALLNKQNEILQLEKELSEETATYNKWIIGLLILSVSLLITWMFYVKRSQQRLKYLAEYDSLTGICNRAHFTQSTEDVLEYLSKSGRSASLILFDLDNFKKINDTYGHPAGDEVLRLAAGSCKDSVRKVDIFGRVGGEEFALLLPGCDIEQAHKIADECRIRISEMETSITGYDFDVSASFGIADTKSSGYLLKDITANADEAMYLAKRRGRNRVVVHAAE</sequence>
<dbReference type="InterPro" id="IPR029787">
    <property type="entry name" value="Nucleotide_cyclase"/>
</dbReference>
<keyword evidence="8" id="KW-1185">Reference proteome</keyword>
<keyword evidence="3" id="KW-0175">Coiled coil</keyword>
<keyword evidence="5" id="KW-0732">Signal</keyword>
<feature type="transmembrane region" description="Helical" evidence="4">
    <location>
        <begin position="386"/>
        <end position="405"/>
    </location>
</feature>